<accession>A0A934WRJ3</accession>
<gene>
    <name evidence="1" type="ORF">JKK62_08160</name>
</gene>
<keyword evidence="2" id="KW-1185">Reference proteome</keyword>
<reference evidence="1" key="1">
    <citation type="submission" date="2021-01" db="EMBL/GenBank/DDBJ databases">
        <title>Genome public.</title>
        <authorList>
            <person name="Liu C."/>
            <person name="Sun Q."/>
        </authorList>
    </citation>
    <scope>NUCLEOTIDE SEQUENCE</scope>
    <source>
        <strain evidence="1">M6</strain>
    </source>
</reference>
<dbReference type="EMBL" id="JAEQMG010000070">
    <property type="protein sequence ID" value="MBK6088624.1"/>
    <property type="molecule type" value="Genomic_DNA"/>
</dbReference>
<sequence length="199" mass="23627">MKSEEEKKKILLNRYTSEMEIIKLRIEEIKTAKQKIRYLQPIVEYKALQFRKIIEQILLSSLIANAEIYQQYYNRLGTEWNARYICRDLKRINPRFFPVAVIDDRENHSIIDMEDSLTSDELIEMYEKMGKLLHAQNPFGSLPDYKQLSEYIDNGCKEIIKLLRVHKTMLYGEKDFLFVIMSAKTGGRVAINWFSQCED</sequence>
<protein>
    <submittedName>
        <fullName evidence="1">Uncharacterized protein</fullName>
    </submittedName>
</protein>
<evidence type="ECO:0000313" key="1">
    <source>
        <dbReference type="EMBL" id="MBK6088624.1"/>
    </source>
</evidence>
<organism evidence="1 2">
    <name type="scientific">Ruminococcus difficilis</name>
    <dbReference type="NCBI Taxonomy" id="2763069"/>
    <lineage>
        <taxon>Bacteria</taxon>
        <taxon>Bacillati</taxon>
        <taxon>Bacillota</taxon>
        <taxon>Clostridia</taxon>
        <taxon>Eubacteriales</taxon>
        <taxon>Oscillospiraceae</taxon>
        <taxon>Ruminococcus</taxon>
    </lineage>
</organism>
<name>A0A934WRJ3_9FIRM</name>
<proteinExistence type="predicted"/>
<evidence type="ECO:0000313" key="2">
    <source>
        <dbReference type="Proteomes" id="UP000633365"/>
    </source>
</evidence>
<dbReference type="AlphaFoldDB" id="A0A934WRJ3"/>
<dbReference type="Proteomes" id="UP000633365">
    <property type="component" value="Unassembled WGS sequence"/>
</dbReference>
<dbReference type="RefSeq" id="WP_201427516.1">
    <property type="nucleotide sequence ID" value="NZ_JAEQMG010000070.1"/>
</dbReference>
<comment type="caution">
    <text evidence="1">The sequence shown here is derived from an EMBL/GenBank/DDBJ whole genome shotgun (WGS) entry which is preliminary data.</text>
</comment>